<keyword evidence="1" id="KW-0472">Membrane</keyword>
<dbReference type="Proteomes" id="UP001319200">
    <property type="component" value="Unassembled WGS sequence"/>
</dbReference>
<organism evidence="2 3">
    <name type="scientific">Chryseosolibacter histidini</name>
    <dbReference type="NCBI Taxonomy" id="2782349"/>
    <lineage>
        <taxon>Bacteria</taxon>
        <taxon>Pseudomonadati</taxon>
        <taxon>Bacteroidota</taxon>
        <taxon>Cytophagia</taxon>
        <taxon>Cytophagales</taxon>
        <taxon>Chryseotaleaceae</taxon>
        <taxon>Chryseosolibacter</taxon>
    </lineage>
</organism>
<dbReference type="AlphaFoldDB" id="A0AAP2GIG2"/>
<gene>
    <name evidence="2" type="ORF">KK083_09915</name>
</gene>
<keyword evidence="1" id="KW-1133">Transmembrane helix</keyword>
<dbReference type="EMBL" id="JAHESF010000008">
    <property type="protein sequence ID" value="MBT1697191.1"/>
    <property type="molecule type" value="Genomic_DNA"/>
</dbReference>
<protein>
    <submittedName>
        <fullName evidence="2">Uncharacterized protein</fullName>
    </submittedName>
</protein>
<reference evidence="2 3" key="1">
    <citation type="submission" date="2021-05" db="EMBL/GenBank/DDBJ databases">
        <title>A Polyphasic approach of four new species of the genus Ohtaekwangia: Ohtaekwangia histidinii sp. nov., Ohtaekwangia cretensis sp. nov., Ohtaekwangia indiensis sp. nov., Ohtaekwangia reichenbachii sp. nov. from diverse environment.</title>
        <authorList>
            <person name="Octaviana S."/>
        </authorList>
    </citation>
    <scope>NUCLEOTIDE SEQUENCE [LARGE SCALE GENOMIC DNA]</scope>
    <source>
        <strain evidence="2 3">PWU4</strain>
    </source>
</reference>
<accession>A0AAP2GIG2</accession>
<dbReference type="RefSeq" id="WP_254162996.1">
    <property type="nucleotide sequence ID" value="NZ_JAHESF010000008.1"/>
</dbReference>
<proteinExistence type="predicted"/>
<keyword evidence="1" id="KW-0812">Transmembrane</keyword>
<evidence type="ECO:0000313" key="2">
    <source>
        <dbReference type="EMBL" id="MBT1697191.1"/>
    </source>
</evidence>
<evidence type="ECO:0000256" key="1">
    <source>
        <dbReference type="SAM" id="Phobius"/>
    </source>
</evidence>
<comment type="caution">
    <text evidence="2">The sequence shown here is derived from an EMBL/GenBank/DDBJ whole genome shotgun (WGS) entry which is preliminary data.</text>
</comment>
<evidence type="ECO:0000313" key="3">
    <source>
        <dbReference type="Proteomes" id="UP001319200"/>
    </source>
</evidence>
<feature type="transmembrane region" description="Helical" evidence="1">
    <location>
        <begin position="67"/>
        <end position="90"/>
    </location>
</feature>
<name>A0AAP2GIG2_9BACT</name>
<feature type="transmembrane region" description="Helical" evidence="1">
    <location>
        <begin position="6"/>
        <end position="24"/>
    </location>
</feature>
<feature type="transmembrane region" description="Helical" evidence="1">
    <location>
        <begin position="31"/>
        <end position="55"/>
    </location>
</feature>
<sequence length="98" mass="10566">MRLIGILGTIPQIIVVIAVAMYAAKRSTTEAVLLLIGATIGLISSVFYSVALPWLFETYGSAWYESYISIIATIGMVGGLCFAIGLLLLVQNILRNRS</sequence>
<keyword evidence="3" id="KW-1185">Reference proteome</keyword>